<protein>
    <recommendedName>
        <fullName evidence="1">Heterokaryon incompatibility domain-containing protein</fullName>
    </recommendedName>
</protein>
<dbReference type="PANTHER" id="PTHR33112">
    <property type="entry name" value="DOMAIN PROTEIN, PUTATIVE-RELATED"/>
    <property type="match status" value="1"/>
</dbReference>
<dbReference type="PANTHER" id="PTHR33112:SF9">
    <property type="entry name" value="HETEROKARYON INCOMPATIBILITY DOMAIN-CONTAINING PROTEIN"/>
    <property type="match status" value="1"/>
</dbReference>
<dbReference type="EMBL" id="CH445344">
    <property type="protein sequence ID" value="EAT80934.1"/>
    <property type="molecule type" value="Genomic_DNA"/>
</dbReference>
<dbReference type="STRING" id="321614.Q0U8M4"/>
<dbReference type="VEuPathDB" id="FungiDB:JI435_118900"/>
<evidence type="ECO:0000313" key="2">
    <source>
        <dbReference type="EMBL" id="EAT80934.1"/>
    </source>
</evidence>
<organism evidence="2 3">
    <name type="scientific">Phaeosphaeria nodorum (strain SN15 / ATCC MYA-4574 / FGSC 10173)</name>
    <name type="common">Glume blotch fungus</name>
    <name type="synonym">Parastagonospora nodorum</name>
    <dbReference type="NCBI Taxonomy" id="321614"/>
    <lineage>
        <taxon>Eukaryota</taxon>
        <taxon>Fungi</taxon>
        <taxon>Dikarya</taxon>
        <taxon>Ascomycota</taxon>
        <taxon>Pezizomycotina</taxon>
        <taxon>Dothideomycetes</taxon>
        <taxon>Pleosporomycetidae</taxon>
        <taxon>Pleosporales</taxon>
        <taxon>Pleosporineae</taxon>
        <taxon>Phaeosphaeriaceae</taxon>
        <taxon>Parastagonospora</taxon>
    </lineage>
</organism>
<dbReference type="HOGENOM" id="CLU_002639_3_1_1"/>
<dbReference type="GeneID" id="5979034"/>
<dbReference type="AlphaFoldDB" id="Q0U8M4"/>
<gene>
    <name evidence="2" type="ORF">SNOG_11890</name>
</gene>
<dbReference type="RefSeq" id="XP_001802126.1">
    <property type="nucleotide sequence ID" value="XM_001802074.1"/>
</dbReference>
<dbReference type="Pfam" id="PF06985">
    <property type="entry name" value="HET"/>
    <property type="match status" value="1"/>
</dbReference>
<dbReference type="Proteomes" id="UP000001055">
    <property type="component" value="Unassembled WGS sequence"/>
</dbReference>
<evidence type="ECO:0000259" key="1">
    <source>
        <dbReference type="Pfam" id="PF06985"/>
    </source>
</evidence>
<sequence>MLRTTPATFTAFLQTIPWDTIPPSFQDAISFARKLALPFLWIDALCIIQDDAKDWQQQSSAMADIYQGAYLTLAATSSPNAGGGCYTQMHTSPAHRSTSPLLTIHSANSTRCLSARPKFTHKMSRLPLLTRAWVYQERILSPRVLHFADEELVWECQHAVTCECSGDNLEDRMEHARISLSNSFGLIGPHRRHPAPLDLWFQIVDEYTSLRLKFASDMLPALSGIAKAFAERCGGGYVAGMWRRTLVREMLWYRQEVDGSEIYRGEVRPWRAPSWSWVSRDWPADFRVLPTTREIAQVLDVSCQPAGADPTGQLESATLTLRTKVLRARFEIGSRTIDLFSGDLKIPQAVFQETSYILSELCTGYLDFDEQYQPDILLAQIAECSGDCRMFLAGLPAPVHVTQEVLSFMLLARREEREEGWRRVGLATIAAYEPDSSSFACLTKFQMKALNGSVHYFSG</sequence>
<evidence type="ECO:0000313" key="3">
    <source>
        <dbReference type="Proteomes" id="UP000001055"/>
    </source>
</evidence>
<dbReference type="InParanoid" id="Q0U8M4"/>
<dbReference type="KEGG" id="pno:SNOG_11890"/>
<feature type="domain" description="Heterokaryon incompatibility" evidence="1">
    <location>
        <begin position="17"/>
        <end position="137"/>
    </location>
</feature>
<accession>Q0U8M4</accession>
<dbReference type="InterPro" id="IPR010730">
    <property type="entry name" value="HET"/>
</dbReference>
<proteinExistence type="predicted"/>
<reference evidence="3" key="1">
    <citation type="journal article" date="2007" name="Plant Cell">
        <title>Dothideomycete-plant interactions illuminated by genome sequencing and EST analysis of the wheat pathogen Stagonospora nodorum.</title>
        <authorList>
            <person name="Hane J.K."/>
            <person name="Lowe R.G."/>
            <person name="Solomon P.S."/>
            <person name="Tan K.C."/>
            <person name="Schoch C.L."/>
            <person name="Spatafora J.W."/>
            <person name="Crous P.W."/>
            <person name="Kodira C."/>
            <person name="Birren B.W."/>
            <person name="Galagan J.E."/>
            <person name="Torriani S.F."/>
            <person name="McDonald B.A."/>
            <person name="Oliver R.P."/>
        </authorList>
    </citation>
    <scope>NUCLEOTIDE SEQUENCE [LARGE SCALE GENOMIC DNA]</scope>
    <source>
        <strain evidence="3">SN15 / ATCC MYA-4574 / FGSC 10173</strain>
    </source>
</reference>
<name>Q0U8M4_PHANO</name>
<dbReference type="eggNOG" id="ENOG502SICY">
    <property type="taxonomic scope" value="Eukaryota"/>
</dbReference>
<dbReference type="OMA" id="NCTSVED"/>